<feature type="binding site" evidence="15">
    <location>
        <position position="139"/>
    </location>
    <ligand>
        <name>NAD(+)</name>
        <dbReference type="ChEBI" id="CHEBI:57540"/>
    </ligand>
</feature>
<dbReference type="EC" id="6.5.1.2" evidence="2 15"/>
<keyword evidence="8 15" id="KW-0862">Zinc</keyword>
<feature type="binding site" evidence="15">
    <location>
        <position position="116"/>
    </location>
    <ligand>
        <name>NAD(+)</name>
        <dbReference type="ChEBI" id="CHEBI:57540"/>
    </ligand>
</feature>
<dbReference type="InterPro" id="IPR001679">
    <property type="entry name" value="DNA_ligase"/>
</dbReference>
<evidence type="ECO:0000256" key="5">
    <source>
        <dbReference type="ARBA" id="ARBA00022705"/>
    </source>
</evidence>
<comment type="caution">
    <text evidence="15">Lacks conserved residue(s) required for the propagation of feature annotation.</text>
</comment>
<feature type="active site" description="N6-AMP-lysine intermediate" evidence="15">
    <location>
        <position position="118"/>
    </location>
</feature>
<keyword evidence="12 15" id="KW-0464">Manganese</keyword>
<feature type="binding site" evidence="15">
    <location>
        <position position="407"/>
    </location>
    <ligand>
        <name>Zn(2+)</name>
        <dbReference type="ChEBI" id="CHEBI:29105"/>
    </ligand>
</feature>
<dbReference type="PROSITE" id="PS01055">
    <property type="entry name" value="DNA_LIGASE_N1"/>
    <property type="match status" value="1"/>
</dbReference>
<dbReference type="SMART" id="SM00278">
    <property type="entry name" value="HhH1"/>
    <property type="match status" value="3"/>
</dbReference>
<dbReference type="STRING" id="89784.SAMN04489725_11071"/>
<dbReference type="Pfam" id="PF03120">
    <property type="entry name" value="OB_DNA_ligase"/>
    <property type="match status" value="1"/>
</dbReference>
<dbReference type="SMART" id="SM00292">
    <property type="entry name" value="BRCT"/>
    <property type="match status" value="1"/>
</dbReference>
<dbReference type="GO" id="GO:0006260">
    <property type="term" value="P:DNA replication"/>
    <property type="evidence" value="ECO:0007669"/>
    <property type="project" value="UniProtKB-KW"/>
</dbReference>
<dbReference type="InterPro" id="IPR001357">
    <property type="entry name" value="BRCT_dom"/>
</dbReference>
<keyword evidence="11 15" id="KW-0234">DNA repair</keyword>
<dbReference type="GO" id="GO:0003677">
    <property type="term" value="F:DNA binding"/>
    <property type="evidence" value="ECO:0007669"/>
    <property type="project" value="InterPro"/>
</dbReference>
<evidence type="ECO:0000256" key="12">
    <source>
        <dbReference type="ARBA" id="ARBA00023211"/>
    </source>
</evidence>
<dbReference type="Gene3D" id="1.10.287.610">
    <property type="entry name" value="Helix hairpin bin"/>
    <property type="match status" value="1"/>
</dbReference>
<dbReference type="Gene3D" id="3.30.470.30">
    <property type="entry name" value="DNA ligase/mRNA capping enzyme"/>
    <property type="match status" value="1"/>
</dbReference>
<dbReference type="Pfam" id="PF00533">
    <property type="entry name" value="BRCT"/>
    <property type="match status" value="1"/>
</dbReference>
<accession>A0A1H2VAU3</accession>
<evidence type="ECO:0000256" key="2">
    <source>
        <dbReference type="ARBA" id="ARBA00012722"/>
    </source>
</evidence>
<keyword evidence="10 15" id="KW-0520">NAD</keyword>
<dbReference type="InterPro" id="IPR013840">
    <property type="entry name" value="DNAligase_N"/>
</dbReference>
<evidence type="ECO:0000256" key="7">
    <source>
        <dbReference type="ARBA" id="ARBA00022763"/>
    </source>
</evidence>
<comment type="similarity">
    <text evidence="14 15">Belongs to the NAD-dependent DNA ligase family. LigA subfamily.</text>
</comment>
<gene>
    <name evidence="15" type="primary">ligA</name>
    <name evidence="18" type="ORF">SAMN04489725_11071</name>
</gene>
<dbReference type="SUPFAM" id="SSF47781">
    <property type="entry name" value="RuvA domain 2-like"/>
    <property type="match status" value="1"/>
</dbReference>
<evidence type="ECO:0000256" key="13">
    <source>
        <dbReference type="ARBA" id="ARBA00034005"/>
    </source>
</evidence>
<protein>
    <recommendedName>
        <fullName evidence="3 15">DNA ligase</fullName>
        <ecNumber evidence="2 15">6.5.1.2</ecNumber>
    </recommendedName>
    <alternativeName>
        <fullName evidence="15">Polydeoxyribonucleotide synthase [NAD(+)]</fullName>
    </alternativeName>
</protein>
<dbReference type="FunFam" id="1.10.287.610:FF:000002">
    <property type="entry name" value="DNA ligase"/>
    <property type="match status" value="1"/>
</dbReference>
<evidence type="ECO:0000256" key="3">
    <source>
        <dbReference type="ARBA" id="ARBA00013308"/>
    </source>
</evidence>
<reference evidence="19" key="1">
    <citation type="submission" date="2016-10" db="EMBL/GenBank/DDBJ databases">
        <authorList>
            <person name="Varghese N."/>
        </authorList>
    </citation>
    <scope>NUCLEOTIDE SEQUENCE [LARGE SCALE GENOMIC DNA]</scope>
    <source>
        <strain evidence="19">DSM 12489</strain>
    </source>
</reference>
<dbReference type="SUPFAM" id="SSF50249">
    <property type="entry name" value="Nucleic acid-binding proteins"/>
    <property type="match status" value="1"/>
</dbReference>
<dbReference type="SUPFAM" id="SSF56091">
    <property type="entry name" value="DNA ligase/mRNA capping enzyme, catalytic domain"/>
    <property type="match status" value="1"/>
</dbReference>
<dbReference type="Proteomes" id="UP000182589">
    <property type="component" value="Unassembled WGS sequence"/>
</dbReference>
<evidence type="ECO:0000256" key="1">
    <source>
        <dbReference type="ARBA" id="ARBA00004067"/>
    </source>
</evidence>
<feature type="binding site" evidence="15">
    <location>
        <position position="173"/>
    </location>
    <ligand>
        <name>NAD(+)</name>
        <dbReference type="ChEBI" id="CHEBI:57540"/>
    </ligand>
</feature>
<feature type="binding site" evidence="15">
    <location>
        <begin position="86"/>
        <end position="87"/>
    </location>
    <ligand>
        <name>NAD(+)</name>
        <dbReference type="ChEBI" id="CHEBI:57540"/>
    </ligand>
</feature>
<dbReference type="Pfam" id="PF14520">
    <property type="entry name" value="HHH_5"/>
    <property type="match status" value="1"/>
</dbReference>
<evidence type="ECO:0000256" key="10">
    <source>
        <dbReference type="ARBA" id="ARBA00023027"/>
    </source>
</evidence>
<dbReference type="Pfam" id="PF01653">
    <property type="entry name" value="DNA_ligase_aden"/>
    <property type="match status" value="1"/>
</dbReference>
<dbReference type="NCBIfam" id="NF005932">
    <property type="entry name" value="PRK07956.1"/>
    <property type="match status" value="1"/>
</dbReference>
<evidence type="ECO:0000256" key="6">
    <source>
        <dbReference type="ARBA" id="ARBA00022723"/>
    </source>
</evidence>
<dbReference type="SMART" id="SM00532">
    <property type="entry name" value="LIGANc"/>
    <property type="match status" value="1"/>
</dbReference>
<evidence type="ECO:0000256" key="4">
    <source>
        <dbReference type="ARBA" id="ARBA00022598"/>
    </source>
</evidence>
<dbReference type="CDD" id="cd17748">
    <property type="entry name" value="BRCT_DNA_ligase_like"/>
    <property type="match status" value="1"/>
</dbReference>
<proteinExistence type="inferred from homology"/>
<keyword evidence="5 15" id="KW-0235">DNA replication</keyword>
<dbReference type="CDD" id="cd00114">
    <property type="entry name" value="LIGANc"/>
    <property type="match status" value="1"/>
</dbReference>
<dbReference type="InterPro" id="IPR013839">
    <property type="entry name" value="DNAligase_adenylation"/>
</dbReference>
<feature type="binding site" evidence="15">
    <location>
        <position position="410"/>
    </location>
    <ligand>
        <name>Zn(2+)</name>
        <dbReference type="ChEBI" id="CHEBI:29105"/>
    </ligand>
</feature>
<dbReference type="PIRSF" id="PIRSF001604">
    <property type="entry name" value="LigA"/>
    <property type="match status" value="1"/>
</dbReference>
<evidence type="ECO:0000256" key="16">
    <source>
        <dbReference type="RuleBase" id="RU000618"/>
    </source>
</evidence>
<dbReference type="Pfam" id="PF03119">
    <property type="entry name" value="DNA_ligase_ZBD"/>
    <property type="match status" value="1"/>
</dbReference>
<feature type="binding site" evidence="15">
    <location>
        <position position="289"/>
    </location>
    <ligand>
        <name>NAD(+)</name>
        <dbReference type="ChEBI" id="CHEBI:57540"/>
    </ligand>
</feature>
<dbReference type="SUPFAM" id="SSF52113">
    <property type="entry name" value="BRCT domain"/>
    <property type="match status" value="1"/>
</dbReference>
<dbReference type="PROSITE" id="PS01056">
    <property type="entry name" value="DNA_LIGASE_N2"/>
    <property type="match status" value="1"/>
</dbReference>
<dbReference type="InterPro" id="IPR041663">
    <property type="entry name" value="DisA/LigA_HHH"/>
</dbReference>
<name>A0A1H2VAU3_9BACL</name>
<evidence type="ECO:0000256" key="11">
    <source>
        <dbReference type="ARBA" id="ARBA00023204"/>
    </source>
</evidence>
<dbReference type="Gene3D" id="3.40.50.10190">
    <property type="entry name" value="BRCT domain"/>
    <property type="match status" value="1"/>
</dbReference>
<comment type="cofactor">
    <cofactor evidence="15">
        <name>Mg(2+)</name>
        <dbReference type="ChEBI" id="CHEBI:18420"/>
    </cofactor>
    <cofactor evidence="15">
        <name>Mn(2+)</name>
        <dbReference type="ChEBI" id="CHEBI:29035"/>
    </cofactor>
</comment>
<dbReference type="AlphaFoldDB" id="A0A1H2VAU3"/>
<evidence type="ECO:0000259" key="17">
    <source>
        <dbReference type="PROSITE" id="PS50172"/>
    </source>
</evidence>
<dbReference type="InterPro" id="IPR004149">
    <property type="entry name" value="Znf_DNAligase_C4"/>
</dbReference>
<dbReference type="FunFam" id="1.10.150.20:FF:000006">
    <property type="entry name" value="DNA ligase"/>
    <property type="match status" value="1"/>
</dbReference>
<dbReference type="PROSITE" id="PS50172">
    <property type="entry name" value="BRCT"/>
    <property type="match status" value="1"/>
</dbReference>
<dbReference type="Gene3D" id="2.40.50.140">
    <property type="entry name" value="Nucleic acid-binding proteins"/>
    <property type="match status" value="1"/>
</dbReference>
<keyword evidence="19" id="KW-1185">Reference proteome</keyword>
<dbReference type="InterPro" id="IPR036420">
    <property type="entry name" value="BRCT_dom_sf"/>
</dbReference>
<feature type="binding site" evidence="15">
    <location>
        <position position="430"/>
    </location>
    <ligand>
        <name>Zn(2+)</name>
        <dbReference type="ChEBI" id="CHEBI:29105"/>
    </ligand>
</feature>
<dbReference type="HAMAP" id="MF_01588">
    <property type="entry name" value="DNA_ligase_A"/>
    <property type="match status" value="1"/>
</dbReference>
<dbReference type="GO" id="GO:0003911">
    <property type="term" value="F:DNA ligase (NAD+) activity"/>
    <property type="evidence" value="ECO:0007669"/>
    <property type="project" value="UniProtKB-UniRule"/>
</dbReference>
<comment type="catalytic activity">
    <reaction evidence="13 15 16">
        <text>NAD(+) + (deoxyribonucleotide)n-3'-hydroxyl + 5'-phospho-(deoxyribonucleotide)m = (deoxyribonucleotide)n+m + AMP + beta-nicotinamide D-nucleotide.</text>
        <dbReference type="EC" id="6.5.1.2"/>
    </reaction>
</comment>
<dbReference type="Pfam" id="PF12826">
    <property type="entry name" value="HHH_2"/>
    <property type="match status" value="1"/>
</dbReference>
<dbReference type="Gene3D" id="1.10.150.20">
    <property type="entry name" value="5' to 3' exonuclease, C-terminal subdomain"/>
    <property type="match status" value="2"/>
</dbReference>
<dbReference type="InterPro" id="IPR003583">
    <property type="entry name" value="Hlx-hairpin-Hlx_DNA-bd_motif"/>
</dbReference>
<evidence type="ECO:0000313" key="18">
    <source>
        <dbReference type="EMBL" id="SDW65461.1"/>
    </source>
</evidence>
<sequence>MMSMTLEVAKSRVKELREQIEYHNRRYYLEDKPEITDAEWDSLMRELLQLEAMYPELADPTSPTQRVGAPVAEGFTKVEHEIPMLSLANAYSAGDLLEFDKRVRQVVGDAVRYVCELKIDGLAVSLRYENGVLVQGATRGDGEVGEDITANIRTIRNVPLQLSEPVSIEVRGEAYMPKREFARLNELREAQGEPLFANPRNAAAGSLRQLDPAIAASRRLGVIVYQLAQPGEHAVETHSEALTYVARLGLPAHGERKLCRDIEEVVAYIEEWAERRHQLPYATDGMVIKVDDLALQDELGFTAKSPRWAIAYKYAAEQAETTLRSIELTVGRTGAVTPTAVFDPVQLAGTTVSRASLHNEDLIREKDIRVGDVIVVQKAGDIIPEVIRALPERRTEELPMFRMPTTCPQCGSPLQKLNGEVAWRCMNPECPAMLREGLIHFASRDAMNIEGLGEQWIAILLERGLVRTYADLYRLKKGDLLQLERMGDKLADKLLRAISDSKRNSLERLLFGLGIRHVGEKAAKTLAEKFGTMDALMVADMDSLMQVSDVGPKMAESIRLYFANPSVQQLIGELKELGLNMEYLGARSAADGPFAGKTVVLTGVLAEADRKQAAAWVEQLGGKVSSSVSVKTDILIAGEKAGSKLAKAREILATHPNATLQILDEAEFLRIVDEAGVRG</sequence>
<dbReference type="GO" id="GO:0006281">
    <property type="term" value="P:DNA repair"/>
    <property type="evidence" value="ECO:0007669"/>
    <property type="project" value="UniProtKB-KW"/>
</dbReference>
<dbReference type="InterPro" id="IPR018239">
    <property type="entry name" value="DNA_ligase_AS"/>
</dbReference>
<dbReference type="EMBL" id="FNOJ01000010">
    <property type="protein sequence ID" value="SDW65461.1"/>
    <property type="molecule type" value="Genomic_DNA"/>
</dbReference>
<evidence type="ECO:0000256" key="9">
    <source>
        <dbReference type="ARBA" id="ARBA00022842"/>
    </source>
</evidence>
<dbReference type="GO" id="GO:0005829">
    <property type="term" value="C:cytosol"/>
    <property type="evidence" value="ECO:0007669"/>
    <property type="project" value="TreeGrafter"/>
</dbReference>
<keyword evidence="6 15" id="KW-0479">Metal-binding</keyword>
<feature type="binding site" evidence="15">
    <location>
        <position position="313"/>
    </location>
    <ligand>
        <name>NAD(+)</name>
        <dbReference type="ChEBI" id="CHEBI:57540"/>
    </ligand>
</feature>
<dbReference type="Gene3D" id="6.20.10.30">
    <property type="match status" value="1"/>
</dbReference>
<dbReference type="FunFam" id="2.40.50.140:FF:000012">
    <property type="entry name" value="DNA ligase"/>
    <property type="match status" value="1"/>
</dbReference>
<comment type="function">
    <text evidence="1 15">DNA ligase that catalyzes the formation of phosphodiester linkages between 5'-phosphoryl and 3'-hydroxyl groups in double-stranded DNA using NAD as a coenzyme and as the energy source for the reaction. It is essential for DNA replication and repair of damaged DNA.</text>
</comment>
<dbReference type="InterPro" id="IPR033136">
    <property type="entry name" value="DNA_ligase_CS"/>
</dbReference>
<evidence type="ECO:0000256" key="14">
    <source>
        <dbReference type="ARBA" id="ARBA00060881"/>
    </source>
</evidence>
<dbReference type="FunFam" id="1.10.150.20:FF:000007">
    <property type="entry name" value="DNA ligase"/>
    <property type="match status" value="1"/>
</dbReference>
<dbReference type="GO" id="GO:0046872">
    <property type="term" value="F:metal ion binding"/>
    <property type="evidence" value="ECO:0007669"/>
    <property type="project" value="UniProtKB-KW"/>
</dbReference>
<dbReference type="PANTHER" id="PTHR23389:SF9">
    <property type="entry name" value="DNA LIGASE"/>
    <property type="match status" value="1"/>
</dbReference>
<keyword evidence="4 15" id="KW-0436">Ligase</keyword>
<dbReference type="PANTHER" id="PTHR23389">
    <property type="entry name" value="CHROMOSOME TRANSMISSION FIDELITY FACTOR 18"/>
    <property type="match status" value="1"/>
</dbReference>
<evidence type="ECO:0000313" key="19">
    <source>
        <dbReference type="Proteomes" id="UP000182589"/>
    </source>
</evidence>
<keyword evidence="9 15" id="KW-0460">Magnesium</keyword>
<dbReference type="InterPro" id="IPR004150">
    <property type="entry name" value="NAD_DNA_ligase_OB"/>
</dbReference>
<feature type="domain" description="BRCT" evidence="17">
    <location>
        <begin position="589"/>
        <end position="679"/>
    </location>
</feature>
<dbReference type="NCBIfam" id="TIGR00575">
    <property type="entry name" value="dnlj"/>
    <property type="match status" value="1"/>
</dbReference>
<organism evidence="18 19">
    <name type="scientific">Alicyclobacillus hesperidum</name>
    <dbReference type="NCBI Taxonomy" id="89784"/>
    <lineage>
        <taxon>Bacteria</taxon>
        <taxon>Bacillati</taxon>
        <taxon>Bacillota</taxon>
        <taxon>Bacilli</taxon>
        <taxon>Bacillales</taxon>
        <taxon>Alicyclobacillaceae</taxon>
        <taxon>Alicyclobacillus</taxon>
    </lineage>
</organism>
<dbReference type="InterPro" id="IPR010994">
    <property type="entry name" value="RuvA_2-like"/>
</dbReference>
<keyword evidence="7 15" id="KW-0227">DNA damage</keyword>
<evidence type="ECO:0000256" key="15">
    <source>
        <dbReference type="HAMAP-Rule" id="MF_01588"/>
    </source>
</evidence>
<dbReference type="FunFam" id="3.30.470.30:FF:000001">
    <property type="entry name" value="DNA ligase"/>
    <property type="match status" value="1"/>
</dbReference>
<dbReference type="InterPro" id="IPR012340">
    <property type="entry name" value="NA-bd_OB-fold"/>
</dbReference>
<evidence type="ECO:0000256" key="8">
    <source>
        <dbReference type="ARBA" id="ARBA00022833"/>
    </source>
</evidence>